<dbReference type="RefSeq" id="WP_130101457.1">
    <property type="nucleotide sequence ID" value="NZ_SDWW01000007.1"/>
</dbReference>
<protein>
    <submittedName>
        <fullName evidence="1">Uncharacterized protein</fullName>
    </submittedName>
</protein>
<organism evidence="1 2">
    <name type="scientific">Pengzhenrongella frigida</name>
    <dbReference type="NCBI Taxonomy" id="1259133"/>
    <lineage>
        <taxon>Bacteria</taxon>
        <taxon>Bacillati</taxon>
        <taxon>Actinomycetota</taxon>
        <taxon>Actinomycetes</taxon>
        <taxon>Micrococcales</taxon>
        <taxon>Pengzhenrongella</taxon>
    </lineage>
</organism>
<evidence type="ECO:0000313" key="1">
    <source>
        <dbReference type="EMBL" id="RYV52217.1"/>
    </source>
</evidence>
<evidence type="ECO:0000313" key="2">
    <source>
        <dbReference type="Proteomes" id="UP000293764"/>
    </source>
</evidence>
<gene>
    <name evidence="1" type="ORF">EUA98_04410</name>
</gene>
<proteinExistence type="predicted"/>
<dbReference type="OrthoDB" id="5147333at2"/>
<dbReference type="AlphaFoldDB" id="A0A4Q5N5X9"/>
<comment type="caution">
    <text evidence="1">The sequence shown here is derived from an EMBL/GenBank/DDBJ whole genome shotgun (WGS) entry which is preliminary data.</text>
</comment>
<dbReference type="Proteomes" id="UP000293764">
    <property type="component" value="Unassembled WGS sequence"/>
</dbReference>
<dbReference type="EMBL" id="SDWW01000007">
    <property type="protein sequence ID" value="RYV52217.1"/>
    <property type="molecule type" value="Genomic_DNA"/>
</dbReference>
<keyword evidence="2" id="KW-1185">Reference proteome</keyword>
<name>A0A4Q5N5X9_9MICO</name>
<accession>A0A4Q5N5X9</accession>
<reference evidence="1 2" key="1">
    <citation type="submission" date="2019-01" db="EMBL/GenBank/DDBJ databases">
        <title>Novel species of Cellulomonas.</title>
        <authorList>
            <person name="Liu Q."/>
            <person name="Xin Y.-H."/>
        </authorList>
    </citation>
    <scope>NUCLEOTIDE SEQUENCE [LARGE SCALE GENOMIC DNA]</scope>
    <source>
        <strain evidence="1 2">HLT2-17</strain>
    </source>
</reference>
<sequence length="269" mass="28428">MTVLGLDAWRAGVGDTRHTPSLTVDDVVDALASVPSGDVLLIAGGAQTAHAARIALSTLRRSDVALVEVSGSPTRRHAVRLGLDLLWPDAYGCADVVLAAVDAECSTQALVSSVTRLSDPNPRLTDHVASWFPGQFFAVDVDAGEIVRTRIPELLLPTGEFAVLASQWSRPEGPEIAPLPNARVELAGPPRSAPWQAKQWVEVTVMRSPIVDTVQRALAASQPRGCPSCARAVTGAQCRFCGIVVAASTRGTPIPTVVFEPSHSEETYA</sequence>